<comment type="similarity">
    <text evidence="2">Belongs to the ITIH family.</text>
</comment>
<dbReference type="Pfam" id="PF06668">
    <property type="entry name" value="ITI_HC_C"/>
    <property type="match status" value="1"/>
</dbReference>
<evidence type="ECO:0000256" key="7">
    <source>
        <dbReference type="ARBA" id="ARBA00023180"/>
    </source>
</evidence>
<dbReference type="GO" id="GO:0030212">
    <property type="term" value="P:hyaluronan metabolic process"/>
    <property type="evidence" value="ECO:0007669"/>
    <property type="project" value="InterPro"/>
</dbReference>
<dbReference type="PROSITE" id="PS51468">
    <property type="entry name" value="VIT"/>
    <property type="match status" value="1"/>
</dbReference>
<dbReference type="InterPro" id="IPR050934">
    <property type="entry name" value="ITIH"/>
</dbReference>
<dbReference type="GO" id="GO:0004867">
    <property type="term" value="F:serine-type endopeptidase inhibitor activity"/>
    <property type="evidence" value="ECO:0007669"/>
    <property type="project" value="UniProtKB-KW"/>
</dbReference>
<gene>
    <name evidence="12" type="ORF">GDO81_010008</name>
</gene>
<name>A0AAV7BX21_ENGPU</name>
<dbReference type="SMART" id="SM00327">
    <property type="entry name" value="VWA"/>
    <property type="match status" value="1"/>
</dbReference>
<dbReference type="EMBL" id="WNYA01000004">
    <property type="protein sequence ID" value="KAG8576886.1"/>
    <property type="molecule type" value="Genomic_DNA"/>
</dbReference>
<evidence type="ECO:0000313" key="13">
    <source>
        <dbReference type="Proteomes" id="UP000824782"/>
    </source>
</evidence>
<evidence type="ECO:0000256" key="1">
    <source>
        <dbReference type="ARBA" id="ARBA00004613"/>
    </source>
</evidence>
<evidence type="ECO:0000256" key="6">
    <source>
        <dbReference type="ARBA" id="ARBA00022900"/>
    </source>
</evidence>
<dbReference type="AlphaFoldDB" id="A0AAV7BX21"/>
<organism evidence="12 13">
    <name type="scientific">Engystomops pustulosus</name>
    <name type="common">Tungara frog</name>
    <name type="synonym">Physalaemus pustulosus</name>
    <dbReference type="NCBI Taxonomy" id="76066"/>
    <lineage>
        <taxon>Eukaryota</taxon>
        <taxon>Metazoa</taxon>
        <taxon>Chordata</taxon>
        <taxon>Craniata</taxon>
        <taxon>Vertebrata</taxon>
        <taxon>Euteleostomi</taxon>
        <taxon>Amphibia</taxon>
        <taxon>Batrachia</taxon>
        <taxon>Anura</taxon>
        <taxon>Neobatrachia</taxon>
        <taxon>Hyloidea</taxon>
        <taxon>Leptodactylidae</taxon>
        <taxon>Leiuperinae</taxon>
        <taxon>Engystomops</taxon>
    </lineage>
</organism>
<sequence>MKRISCLLLLLLSAELRGFDLFIEEFPDSADLGDLLPELGINHERFTRSADDEQVPSHDSISLYSYKVESTITSHFVNTMIQSKVENTAKYPQSLSFDIQIPKGAFINNFTMNVNGITFSGSIREKSEARNLYSKARARGKSAGLLRTNSLDMENFKAELNVPGGTKVQFELHYQEVLQRKLGAYEHVLYLQPGRLAKHFEVDIYVLEPEGISTINVASPVTKQFTNLINIDQGEQKAHISFKPTVDQQRECPTCVKTAVDGRLSVKYDVKREKSSQLQVFNGYFLHFFAPENQPPLPKNILFVIDVSGSMWGIKMRQTIEAMKAILDDLRPDDQFGIVDFNHNIRCWKDELVYASPIEKDSAKRYVQNIQPIGGTNINEALLRAIFILKEASEQKLLDPNSVSLIVLVSDGDPTVGELKLSKILKNVKANNRDEFSLHSLGIGFDVDYDFLERLAQENHGLAQRIFGNQDTAAQLKEFYKKVSTPLLKDIIFEYPLNGISDVTNNHFHHYFGGDEIVVAGKVDPDKKTPIQSFITATSADDVNFLIQTVAEVEALNDFFAQSRHAFPDFAKQYWAQLTINQLLAERNLATTAEAKRALTKKIMQLSITHHFVTPFTSLLIESEDGKEKMLADSPNSLKGACCQTLAVSMKTTPPPPPPPPTKEQCQNPPGSELNAGVTEIITVQPITEEPTVEPTVQPKQLKQQCKNDQNGSPNCVDNDPHFIINLPKSQTDVCFNVDPEAGSILNMLSDPELGITINGKIVTAKKAKDGKLSTYFGTFGLYFQQLNIKIEISTEKITLKDASHTRFMKWSESSALTYNRLAISLKKESNVTITVDNDLTFLIVLHRVWKNHPINVDFLGLYFPSSDTFSAKAHGLIGQFMKEPEVSVYDIRDGTDPEKPVATMNVKGQQLTVTRGVQKQYQYNRTEGTKVTCWFVHNSGKGFIDGHYKDYIVPQLHSFLKLL</sequence>
<evidence type="ECO:0000259" key="10">
    <source>
        <dbReference type="PROSITE" id="PS50234"/>
    </source>
</evidence>
<feature type="domain" description="VWFA" evidence="10">
    <location>
        <begin position="300"/>
        <end position="483"/>
    </location>
</feature>
<dbReference type="SMART" id="SM00609">
    <property type="entry name" value="VIT"/>
    <property type="match status" value="1"/>
</dbReference>
<keyword evidence="4" id="KW-0646">Protease inhibitor</keyword>
<dbReference type="InterPro" id="IPR013694">
    <property type="entry name" value="VIT"/>
</dbReference>
<feature type="signal peptide" evidence="9">
    <location>
        <begin position="1"/>
        <end position="18"/>
    </location>
</feature>
<feature type="compositionally biased region" description="Pro residues" evidence="8">
    <location>
        <begin position="653"/>
        <end position="662"/>
    </location>
</feature>
<keyword evidence="5 9" id="KW-0732">Signal</keyword>
<evidence type="ECO:0000256" key="4">
    <source>
        <dbReference type="ARBA" id="ARBA00022690"/>
    </source>
</evidence>
<reference evidence="12" key="1">
    <citation type="thesis" date="2020" institute="ProQuest LLC" country="789 East Eisenhower Parkway, Ann Arbor, MI, USA">
        <title>Comparative Genomics and Chromosome Evolution.</title>
        <authorList>
            <person name="Mudd A.B."/>
        </authorList>
    </citation>
    <scope>NUCLEOTIDE SEQUENCE</scope>
    <source>
        <strain evidence="12">237g6f4</strain>
        <tissue evidence="12">Blood</tissue>
    </source>
</reference>
<dbReference type="SUPFAM" id="SSF53300">
    <property type="entry name" value="vWA-like"/>
    <property type="match status" value="1"/>
</dbReference>
<evidence type="ECO:0000256" key="9">
    <source>
        <dbReference type="SAM" id="SignalP"/>
    </source>
</evidence>
<dbReference type="InterPro" id="IPR010600">
    <property type="entry name" value="ITI_HC_C"/>
</dbReference>
<feature type="domain" description="VIT" evidence="11">
    <location>
        <begin position="47"/>
        <end position="176"/>
    </location>
</feature>
<feature type="chain" id="PRO_5043753573" description="Inter-alpha-trypsin inhibitor heavy chain H2" evidence="9">
    <location>
        <begin position="19"/>
        <end position="964"/>
    </location>
</feature>
<keyword evidence="6" id="KW-0722">Serine protease inhibitor</keyword>
<proteinExistence type="inferred from homology"/>
<dbReference type="PANTHER" id="PTHR10338">
    <property type="entry name" value="INTER-ALPHA-TRYPSIN INHIBITOR HEAVY CHAIN FAMILY MEMBER"/>
    <property type="match status" value="1"/>
</dbReference>
<keyword evidence="7" id="KW-0325">Glycoprotein</keyword>
<evidence type="ECO:0000256" key="5">
    <source>
        <dbReference type="ARBA" id="ARBA00022729"/>
    </source>
</evidence>
<evidence type="ECO:0008006" key="14">
    <source>
        <dbReference type="Google" id="ProtNLM"/>
    </source>
</evidence>
<evidence type="ECO:0000256" key="3">
    <source>
        <dbReference type="ARBA" id="ARBA00022525"/>
    </source>
</evidence>
<dbReference type="InterPro" id="IPR036465">
    <property type="entry name" value="vWFA_dom_sf"/>
</dbReference>
<dbReference type="InterPro" id="IPR002035">
    <property type="entry name" value="VWF_A"/>
</dbReference>
<dbReference type="Pfam" id="PF00092">
    <property type="entry name" value="VWA"/>
    <property type="match status" value="1"/>
</dbReference>
<evidence type="ECO:0000256" key="8">
    <source>
        <dbReference type="SAM" id="MobiDB-lite"/>
    </source>
</evidence>
<keyword evidence="13" id="KW-1185">Reference proteome</keyword>
<dbReference type="FunFam" id="3.40.50.410:FF:000013">
    <property type="entry name" value="inter-alpha-trypsin inhibitor heavy chain H2"/>
    <property type="match status" value="1"/>
</dbReference>
<evidence type="ECO:0000259" key="11">
    <source>
        <dbReference type="PROSITE" id="PS51468"/>
    </source>
</evidence>
<accession>A0AAV7BX21</accession>
<evidence type="ECO:0000256" key="2">
    <source>
        <dbReference type="ARBA" id="ARBA00010158"/>
    </source>
</evidence>
<dbReference type="GO" id="GO:0005576">
    <property type="term" value="C:extracellular region"/>
    <property type="evidence" value="ECO:0007669"/>
    <property type="project" value="UniProtKB-SubCell"/>
</dbReference>
<keyword evidence="3" id="KW-0964">Secreted</keyword>
<evidence type="ECO:0000313" key="12">
    <source>
        <dbReference type="EMBL" id="KAG8576886.1"/>
    </source>
</evidence>
<comment type="subcellular location">
    <subcellularLocation>
        <location evidence="1">Secreted</location>
    </subcellularLocation>
</comment>
<dbReference type="Gene3D" id="3.40.50.410">
    <property type="entry name" value="von Willebrand factor, type A domain"/>
    <property type="match status" value="1"/>
</dbReference>
<dbReference type="Proteomes" id="UP000824782">
    <property type="component" value="Unassembled WGS sequence"/>
</dbReference>
<dbReference type="Pfam" id="PF08487">
    <property type="entry name" value="VIT"/>
    <property type="match status" value="1"/>
</dbReference>
<dbReference type="PANTHER" id="PTHR10338:SF14">
    <property type="entry name" value="INTER-ALPHA-TRYPSIN INHIBITOR HEAVY CHAIN H2"/>
    <property type="match status" value="1"/>
</dbReference>
<dbReference type="PROSITE" id="PS50234">
    <property type="entry name" value="VWFA"/>
    <property type="match status" value="1"/>
</dbReference>
<feature type="region of interest" description="Disordered" evidence="8">
    <location>
        <begin position="648"/>
        <end position="671"/>
    </location>
</feature>
<protein>
    <recommendedName>
        <fullName evidence="14">Inter-alpha-trypsin inhibitor heavy chain H2</fullName>
    </recommendedName>
</protein>
<comment type="caution">
    <text evidence="12">The sequence shown here is derived from an EMBL/GenBank/DDBJ whole genome shotgun (WGS) entry which is preliminary data.</text>
</comment>